<dbReference type="EMBL" id="HBIM01010623">
    <property type="protein sequence ID" value="CAE0411570.1"/>
    <property type="molecule type" value="Transcribed_RNA"/>
</dbReference>
<proteinExistence type="predicted"/>
<gene>
    <name evidence="6" type="ORF">ACOF00016_LOCUS8881</name>
</gene>
<evidence type="ECO:0000256" key="3">
    <source>
        <dbReference type="ARBA" id="ARBA00022840"/>
    </source>
</evidence>
<dbReference type="PROSITE" id="PS51221">
    <property type="entry name" value="TTL"/>
    <property type="match status" value="1"/>
</dbReference>
<keyword evidence="5" id="KW-0812">Transmembrane</keyword>
<reference evidence="6" key="1">
    <citation type="submission" date="2021-01" db="EMBL/GenBank/DDBJ databases">
        <authorList>
            <person name="Corre E."/>
            <person name="Pelletier E."/>
            <person name="Niang G."/>
            <person name="Scheremetjew M."/>
            <person name="Finn R."/>
            <person name="Kale V."/>
            <person name="Holt S."/>
            <person name="Cochrane G."/>
            <person name="Meng A."/>
            <person name="Brown T."/>
            <person name="Cohen L."/>
        </authorList>
    </citation>
    <scope>NUCLEOTIDE SEQUENCE</scope>
    <source>
        <strain evidence="6">CCMP127</strain>
    </source>
</reference>
<organism evidence="6">
    <name type="scientific">Amphora coffeiformis</name>
    <dbReference type="NCBI Taxonomy" id="265554"/>
    <lineage>
        <taxon>Eukaryota</taxon>
        <taxon>Sar</taxon>
        <taxon>Stramenopiles</taxon>
        <taxon>Ochrophyta</taxon>
        <taxon>Bacillariophyta</taxon>
        <taxon>Bacillariophyceae</taxon>
        <taxon>Bacillariophycidae</taxon>
        <taxon>Thalassiophysales</taxon>
        <taxon>Catenulaceae</taxon>
        <taxon>Amphora</taxon>
    </lineage>
</organism>
<keyword evidence="5" id="KW-1133">Transmembrane helix</keyword>
<protein>
    <recommendedName>
        <fullName evidence="7">Tubulin--tyrosine ligase-like protein 9</fullName>
    </recommendedName>
</protein>
<dbReference type="SUPFAM" id="SSF56059">
    <property type="entry name" value="Glutathione synthetase ATP-binding domain-like"/>
    <property type="match status" value="1"/>
</dbReference>
<evidence type="ECO:0000256" key="1">
    <source>
        <dbReference type="ARBA" id="ARBA00022598"/>
    </source>
</evidence>
<dbReference type="GO" id="GO:0005524">
    <property type="term" value="F:ATP binding"/>
    <property type="evidence" value="ECO:0007669"/>
    <property type="project" value="UniProtKB-KW"/>
</dbReference>
<accession>A0A7S3P6T9</accession>
<keyword evidence="2" id="KW-0547">Nucleotide-binding</keyword>
<keyword evidence="3" id="KW-0067">ATP-binding</keyword>
<keyword evidence="5" id="KW-0472">Membrane</keyword>
<dbReference type="InterPro" id="IPR004344">
    <property type="entry name" value="TTL/TTLL_fam"/>
</dbReference>
<dbReference type="Gene3D" id="3.30.470.20">
    <property type="entry name" value="ATP-grasp fold, B domain"/>
    <property type="match status" value="1"/>
</dbReference>
<dbReference type="Pfam" id="PF03133">
    <property type="entry name" value="TTL"/>
    <property type="match status" value="1"/>
</dbReference>
<evidence type="ECO:0008006" key="7">
    <source>
        <dbReference type="Google" id="ProtNLM"/>
    </source>
</evidence>
<dbReference type="GO" id="GO:0036064">
    <property type="term" value="C:ciliary basal body"/>
    <property type="evidence" value="ECO:0007669"/>
    <property type="project" value="TreeGrafter"/>
</dbReference>
<dbReference type="AlphaFoldDB" id="A0A7S3P6T9"/>
<dbReference type="GO" id="GO:0015631">
    <property type="term" value="F:tubulin binding"/>
    <property type="evidence" value="ECO:0007669"/>
    <property type="project" value="TreeGrafter"/>
</dbReference>
<name>A0A7S3P6T9_9STRA</name>
<feature type="transmembrane region" description="Helical" evidence="5">
    <location>
        <begin position="26"/>
        <end position="47"/>
    </location>
</feature>
<evidence type="ECO:0000313" key="6">
    <source>
        <dbReference type="EMBL" id="CAE0411570.1"/>
    </source>
</evidence>
<evidence type="ECO:0000256" key="5">
    <source>
        <dbReference type="SAM" id="Phobius"/>
    </source>
</evidence>
<evidence type="ECO:0000256" key="4">
    <source>
        <dbReference type="SAM" id="MobiDB-lite"/>
    </source>
</evidence>
<dbReference type="PANTHER" id="PTHR12241">
    <property type="entry name" value="TUBULIN POLYGLUTAMYLASE"/>
    <property type="match status" value="1"/>
</dbReference>
<dbReference type="GO" id="GO:0070740">
    <property type="term" value="F:tubulin-glutamic acid ligase activity"/>
    <property type="evidence" value="ECO:0007669"/>
    <property type="project" value="TreeGrafter"/>
</dbReference>
<dbReference type="GO" id="GO:0000226">
    <property type="term" value="P:microtubule cytoskeleton organization"/>
    <property type="evidence" value="ECO:0007669"/>
    <property type="project" value="TreeGrafter"/>
</dbReference>
<feature type="compositionally biased region" description="Polar residues" evidence="4">
    <location>
        <begin position="58"/>
        <end position="68"/>
    </location>
</feature>
<sequence>MNINSSLRIRHTASRQGRRKAMSLKIFWIIFLSAMLATMFAYLAYAFSELPMMATPPEATQKSSKTPQNTNHRHHHNRKKTVLQKIRAHNNQQPLALLADASADGGTLDVAPFPQIESKLPPRMYTCRCYPLVKYAFATRGFTMKQHQDDYKNAWIIWKTGTDIDMESLLPWQRPSHFPGERLMDRKGTMYQVLRQYSLRQNVPLDFVPETFILYDDKDKNRFVERLDNGGMDMPWVLKRSKASRGRGVTMLGPHSTELRTLRDELEDGPNKTGHIIQSYIRNEWTFQGHKCDLRVYVLVASIQPLIVYYHDGIVRTAIGLHNEEDFGESKAHLTNVSQNKQNRTAWEPVKMFDQLDTELQEYSKREGAKLNISDPINHIRNQIKRILGVVFASFKSRISLNDLPIDNAFALMGADFVIDKDLKVWLLEMQLGPQLVGESHAKKTALLQEVITTTIDVVEEVFHKQERKEPLLPLSKASNFDLVYFDQSYQFEIIEE</sequence>
<keyword evidence="1" id="KW-0436">Ligase</keyword>
<evidence type="ECO:0000256" key="2">
    <source>
        <dbReference type="ARBA" id="ARBA00022741"/>
    </source>
</evidence>
<feature type="region of interest" description="Disordered" evidence="4">
    <location>
        <begin position="56"/>
        <end position="79"/>
    </location>
</feature>